<protein>
    <submittedName>
        <fullName evidence="2">Uncharacterized protein</fullName>
    </submittedName>
</protein>
<feature type="transmembrane region" description="Helical" evidence="1">
    <location>
        <begin position="48"/>
        <end position="75"/>
    </location>
</feature>
<keyword evidence="1" id="KW-0812">Transmembrane</keyword>
<sequence>MSSFGIEDGGAVNHPPGPYGQGFSRGVSGTATRLPARAPAGLPAAGGVLVLAAVMAIVAIVCGAVLAAGAVLLLRRRMAGRWLVAGGSGVIVLHSLVVLVVQAGLAARHGYFQGLGMTFTHLTFATVTLVLALLPSTVRWIQAGRHAPAPFPPYPPYPG</sequence>
<proteinExistence type="predicted"/>
<feature type="transmembrane region" description="Helical" evidence="1">
    <location>
        <begin position="111"/>
        <end position="134"/>
    </location>
</feature>
<dbReference type="EMBL" id="BCTB01000005">
    <property type="protein sequence ID" value="GAT14183.1"/>
    <property type="molecule type" value="Genomic_DNA"/>
</dbReference>
<organism evidence="2 3">
    <name type="scientific">Mycolicibacterium thermoresistibile</name>
    <name type="common">Mycobacterium thermoresistibile</name>
    <dbReference type="NCBI Taxonomy" id="1797"/>
    <lineage>
        <taxon>Bacteria</taxon>
        <taxon>Bacillati</taxon>
        <taxon>Actinomycetota</taxon>
        <taxon>Actinomycetes</taxon>
        <taxon>Mycobacteriales</taxon>
        <taxon>Mycobacteriaceae</taxon>
        <taxon>Mycolicibacterium</taxon>
    </lineage>
</organism>
<gene>
    <name evidence="2" type="ORF">RMCT_1154</name>
</gene>
<feature type="transmembrane region" description="Helical" evidence="1">
    <location>
        <begin position="82"/>
        <end position="105"/>
    </location>
</feature>
<dbReference type="RefSeq" id="WP_131588040.1">
    <property type="nucleotide sequence ID" value="NZ_BCTB01000005.1"/>
</dbReference>
<comment type="caution">
    <text evidence="2">The sequence shown here is derived from an EMBL/GenBank/DDBJ whole genome shotgun (WGS) entry which is preliminary data.</text>
</comment>
<evidence type="ECO:0000313" key="3">
    <source>
        <dbReference type="Proteomes" id="UP000069654"/>
    </source>
</evidence>
<dbReference type="Proteomes" id="UP000069654">
    <property type="component" value="Unassembled WGS sequence"/>
</dbReference>
<evidence type="ECO:0000256" key="1">
    <source>
        <dbReference type="SAM" id="Phobius"/>
    </source>
</evidence>
<dbReference type="AlphaFoldDB" id="A0A117ILU1"/>
<accession>A0A117ILU1</accession>
<reference evidence="2 3" key="1">
    <citation type="journal article" date="2016" name="Genome Announc.">
        <title>Draft Genome Sequences of Five Rapidly Growing Mycobacterium Species, M. thermoresistibile, M. fortuitum subsp. acetamidolyticum, M. canariasense, M. brisbanense, and M. novocastrense.</title>
        <authorList>
            <person name="Katahira K."/>
            <person name="Ogura Y."/>
            <person name="Gotoh Y."/>
            <person name="Hayashi T."/>
        </authorList>
    </citation>
    <scope>NUCLEOTIDE SEQUENCE [LARGE SCALE GENOMIC DNA]</scope>
    <source>
        <strain evidence="2 3">JCM6362</strain>
    </source>
</reference>
<keyword evidence="1" id="KW-0472">Membrane</keyword>
<name>A0A117ILU1_MYCTH</name>
<keyword evidence="1" id="KW-1133">Transmembrane helix</keyword>
<dbReference type="STRING" id="1797.RMCT_1154"/>
<reference evidence="3" key="2">
    <citation type="submission" date="2016-02" db="EMBL/GenBank/DDBJ databases">
        <title>Draft genome sequence of five rapidly growing Mycobacterium species.</title>
        <authorList>
            <person name="Katahira K."/>
            <person name="Gotou Y."/>
            <person name="Iida K."/>
            <person name="Ogura Y."/>
            <person name="Hayashi T."/>
        </authorList>
    </citation>
    <scope>NUCLEOTIDE SEQUENCE [LARGE SCALE GENOMIC DNA]</scope>
    <source>
        <strain evidence="3">JCM6362</strain>
    </source>
</reference>
<evidence type="ECO:0000313" key="2">
    <source>
        <dbReference type="EMBL" id="GAT14183.1"/>
    </source>
</evidence>